<proteinExistence type="predicted"/>
<keyword evidence="2" id="KW-1185">Reference proteome</keyword>
<evidence type="ECO:0000313" key="1">
    <source>
        <dbReference type="EMBL" id="PQJ77962.1"/>
    </source>
</evidence>
<dbReference type="EMBL" id="MSCN01000001">
    <property type="protein sequence ID" value="PQJ77962.1"/>
    <property type="molecule type" value="Genomic_DNA"/>
</dbReference>
<evidence type="ECO:0000313" key="2">
    <source>
        <dbReference type="Proteomes" id="UP000238882"/>
    </source>
</evidence>
<reference evidence="1 2" key="1">
    <citation type="submission" date="2016-12" db="EMBL/GenBank/DDBJ databases">
        <title>Trade-off between light-utilization and light-protection in marine flavobacteria.</title>
        <authorList>
            <person name="Kumagai Y."/>
            <person name="Yoshizawa S."/>
            <person name="Kogure K."/>
            <person name="Iwasaki W."/>
        </authorList>
    </citation>
    <scope>NUCLEOTIDE SEQUENCE [LARGE SCALE GENOMIC DNA]</scope>
    <source>
        <strain evidence="1 2">NBRC 108759</strain>
    </source>
</reference>
<organism evidence="1 2">
    <name type="scientific">Polaribacter porphyrae</name>
    <dbReference type="NCBI Taxonomy" id="1137780"/>
    <lineage>
        <taxon>Bacteria</taxon>
        <taxon>Pseudomonadati</taxon>
        <taxon>Bacteroidota</taxon>
        <taxon>Flavobacteriia</taxon>
        <taxon>Flavobacteriales</taxon>
        <taxon>Flavobacteriaceae</taxon>
    </lineage>
</organism>
<dbReference type="OrthoDB" id="2041081at2"/>
<protein>
    <recommendedName>
        <fullName evidence="3">Histidine kinase/HSP90-like ATPase domain-containing protein</fullName>
    </recommendedName>
</protein>
<dbReference type="AlphaFoldDB" id="A0A2S7WKY4"/>
<name>A0A2S7WKY4_9FLAO</name>
<sequence>MIVPVENIVETVDLTADDVLLPLMECIVNSVISLQQSDTQAEDKYIQVKIIRGKAPRQINLEKVNTIESIIITDNGIGFNQKNYKSFETPFSKINREFGCKGIGRFTVLAAFENLKTRSNYFENNDFRKGNGTLSNLLPQ</sequence>
<dbReference type="Proteomes" id="UP000238882">
    <property type="component" value="Unassembled WGS sequence"/>
</dbReference>
<comment type="caution">
    <text evidence="1">The sequence shown here is derived from an EMBL/GenBank/DDBJ whole genome shotgun (WGS) entry which is preliminary data.</text>
</comment>
<dbReference type="InterPro" id="IPR036890">
    <property type="entry name" value="HATPase_C_sf"/>
</dbReference>
<dbReference type="SUPFAM" id="SSF55874">
    <property type="entry name" value="ATPase domain of HSP90 chaperone/DNA topoisomerase II/histidine kinase"/>
    <property type="match status" value="1"/>
</dbReference>
<gene>
    <name evidence="1" type="ORF">BTO18_01620</name>
</gene>
<accession>A0A2S7WKY4</accession>
<dbReference type="RefSeq" id="WP_105014544.1">
    <property type="nucleotide sequence ID" value="NZ_MSCN01000001.1"/>
</dbReference>
<evidence type="ECO:0008006" key="3">
    <source>
        <dbReference type="Google" id="ProtNLM"/>
    </source>
</evidence>